<name>A0A8C5NHA0_GOUWI</name>
<proteinExistence type="predicted"/>
<protein>
    <submittedName>
        <fullName evidence="2">Uncharacterized protein</fullName>
    </submittedName>
</protein>
<reference evidence="2" key="3">
    <citation type="submission" date="2025-09" db="UniProtKB">
        <authorList>
            <consortium name="Ensembl"/>
        </authorList>
    </citation>
    <scope>IDENTIFICATION</scope>
</reference>
<reference evidence="2" key="2">
    <citation type="submission" date="2025-08" db="UniProtKB">
        <authorList>
            <consortium name="Ensembl"/>
        </authorList>
    </citation>
    <scope>IDENTIFICATION</scope>
</reference>
<organism evidence="2 3">
    <name type="scientific">Gouania willdenowi</name>
    <name type="common">Blunt-snouted clingfish</name>
    <name type="synonym">Lepadogaster willdenowi</name>
    <dbReference type="NCBI Taxonomy" id="441366"/>
    <lineage>
        <taxon>Eukaryota</taxon>
        <taxon>Metazoa</taxon>
        <taxon>Chordata</taxon>
        <taxon>Craniata</taxon>
        <taxon>Vertebrata</taxon>
        <taxon>Euteleostomi</taxon>
        <taxon>Actinopterygii</taxon>
        <taxon>Neopterygii</taxon>
        <taxon>Teleostei</taxon>
        <taxon>Neoteleostei</taxon>
        <taxon>Acanthomorphata</taxon>
        <taxon>Ovalentaria</taxon>
        <taxon>Blenniimorphae</taxon>
        <taxon>Blenniiformes</taxon>
        <taxon>Gobiesocoidei</taxon>
        <taxon>Gobiesocidae</taxon>
        <taxon>Gobiesocinae</taxon>
        <taxon>Gouania</taxon>
    </lineage>
</organism>
<keyword evidence="3" id="KW-1185">Reference proteome</keyword>
<feature type="region of interest" description="Disordered" evidence="1">
    <location>
        <begin position="1"/>
        <end position="97"/>
    </location>
</feature>
<evidence type="ECO:0000256" key="1">
    <source>
        <dbReference type="SAM" id="MobiDB-lite"/>
    </source>
</evidence>
<feature type="compositionally biased region" description="Polar residues" evidence="1">
    <location>
        <begin position="49"/>
        <end position="59"/>
    </location>
</feature>
<evidence type="ECO:0000313" key="2">
    <source>
        <dbReference type="Ensembl" id="ENSGWIP00000055357.1"/>
    </source>
</evidence>
<feature type="compositionally biased region" description="Basic and acidic residues" evidence="1">
    <location>
        <begin position="15"/>
        <end position="35"/>
    </location>
</feature>
<evidence type="ECO:0000313" key="3">
    <source>
        <dbReference type="Proteomes" id="UP000694680"/>
    </source>
</evidence>
<dbReference type="AlphaFoldDB" id="A0A8C5NHA0"/>
<feature type="compositionally biased region" description="Low complexity" evidence="1">
    <location>
        <begin position="60"/>
        <end position="77"/>
    </location>
</feature>
<accession>A0A8C5NHA0</accession>
<dbReference type="Proteomes" id="UP000694680">
    <property type="component" value="Chromosome 19"/>
</dbReference>
<sequence>MKDGRPLSPPPPHPYDPDYIHAADRHIKICKEQHARMPNNGKPGEASTRIPQRSGVRQQSGTPSSKASSAGSVRSAGLTSPPSGAANKPQRGLRRSR</sequence>
<reference evidence="2" key="1">
    <citation type="submission" date="2020-06" db="EMBL/GenBank/DDBJ databases">
        <authorList>
            <consortium name="Wellcome Sanger Institute Data Sharing"/>
        </authorList>
    </citation>
    <scope>NUCLEOTIDE SEQUENCE [LARGE SCALE GENOMIC DNA]</scope>
</reference>
<dbReference type="Ensembl" id="ENSGWIT00000059607.1">
    <property type="protein sequence ID" value="ENSGWIP00000055357.1"/>
    <property type="gene ID" value="ENSGWIG00000026344.1"/>
</dbReference>